<reference evidence="2" key="6">
    <citation type="submission" date="2011-05" db="EMBL/GenBank/DDBJ databases">
        <title>Complete sequence of Collimonas fungivorans Ter331.</title>
        <authorList>
            <person name="Leveau J.H."/>
        </authorList>
    </citation>
    <scope>NUCLEOTIDE SEQUENCE [LARGE SCALE GENOMIC DNA]</scope>
    <source>
        <strain evidence="2">Ter331</strain>
    </source>
</reference>
<sequence>MFSFCLETPRRTWTGGFHATASIFDFVLALKEAHC</sequence>
<gene>
    <name evidence="1" type="ordered locus">CFU_2709</name>
</gene>
<reference evidence="1 2" key="4">
    <citation type="journal article" date="2010" name="Environ. Microbiol.">
        <title>The bacterial genus Collimonas: mycophagy, weathering and other adaptive solutions to life in oligotrophic soil environments.</title>
        <authorList>
            <person name="Leveau J.H."/>
            <person name="Uroz S."/>
            <person name="de Boer W."/>
        </authorList>
    </citation>
    <scope>NUCLEOTIDE SEQUENCE [LARGE SCALE GENOMIC DNA]</scope>
    <source>
        <strain evidence="1 2">Ter331</strain>
    </source>
</reference>
<reference evidence="1 2" key="1">
    <citation type="journal article" date="2004" name="Environ. Microbiol.">
        <title>Phylogeny-function analysis of (meta)genomic libraries: screening for expression of ribosomal RNA genes by large-insert library fluorescent in situ hybridization (LIL-FISH).</title>
        <authorList>
            <person name="Leveau J.H."/>
            <person name="Gerards S."/>
            <person name="de Boer W."/>
            <person name="van Veen J.A."/>
        </authorList>
    </citation>
    <scope>NUCLEOTIDE SEQUENCE [LARGE SCALE GENOMIC DNA]</scope>
    <source>
        <strain evidence="1 2">Ter331</strain>
    </source>
</reference>
<dbReference type="STRING" id="1005048.CFU_2709"/>
<evidence type="ECO:0000313" key="1">
    <source>
        <dbReference type="EMBL" id="AEK62536.1"/>
    </source>
</evidence>
<protein>
    <submittedName>
        <fullName evidence="1">Uncharacterized protein</fullName>
    </submittedName>
</protein>
<reference evidence="1 2" key="2">
    <citation type="journal article" date="2006" name="J. Microbiol. Methods">
        <title>Genomic flank-sequencing of plasposon insertion sites for rapid identification of functional genes.</title>
        <authorList>
            <person name="Leveau J.H."/>
            <person name="Gerards S."/>
            <person name="Fritsche K."/>
            <person name="Zondag G."/>
            <person name="van Veen J.A."/>
        </authorList>
    </citation>
    <scope>NUCLEOTIDE SEQUENCE [LARGE SCALE GENOMIC DNA]</scope>
    <source>
        <strain evidence="1 2">Ter331</strain>
    </source>
</reference>
<proteinExistence type="predicted"/>
<evidence type="ECO:0000313" key="2">
    <source>
        <dbReference type="Proteomes" id="UP000008392"/>
    </source>
</evidence>
<accession>G0AHD0</accession>
<reference evidence="1 2" key="5">
    <citation type="journal article" date="2011" name="ISME J.">
        <title>Dual transcriptional profiling of a bacterial/fungal confrontation: Collimonas fungivorans versus Aspergillus niger.</title>
        <authorList>
            <person name="Mela F."/>
            <person name="Fritsche K."/>
            <person name="de Boer W."/>
            <person name="van Veen J.A."/>
            <person name="de Graaff L.H."/>
            <person name="van den Berg M."/>
            <person name="Leveau J.H."/>
        </authorList>
    </citation>
    <scope>NUCLEOTIDE SEQUENCE [LARGE SCALE GENOMIC DNA]</scope>
    <source>
        <strain evidence="1 2">Ter331</strain>
    </source>
</reference>
<dbReference type="AlphaFoldDB" id="G0AHD0"/>
<dbReference type="HOGENOM" id="CLU_3364376_0_0_4"/>
<dbReference type="KEGG" id="cfu:CFU_2709"/>
<dbReference type="Proteomes" id="UP000008392">
    <property type="component" value="Chromosome"/>
</dbReference>
<organism evidence="1 2">
    <name type="scientific">Collimonas fungivorans (strain Ter331)</name>
    <dbReference type="NCBI Taxonomy" id="1005048"/>
    <lineage>
        <taxon>Bacteria</taxon>
        <taxon>Pseudomonadati</taxon>
        <taxon>Pseudomonadota</taxon>
        <taxon>Betaproteobacteria</taxon>
        <taxon>Burkholderiales</taxon>
        <taxon>Oxalobacteraceae</taxon>
        <taxon>Collimonas</taxon>
    </lineage>
</organism>
<dbReference type="EMBL" id="CP002745">
    <property type="protein sequence ID" value="AEK62536.1"/>
    <property type="molecule type" value="Genomic_DNA"/>
</dbReference>
<name>G0AHD0_COLFT</name>
<keyword evidence="2" id="KW-1185">Reference proteome</keyword>
<reference evidence="1 2" key="3">
    <citation type="journal article" date="2008" name="FEMS Microbiol. Ecol.">
        <title>Identification and characterization of genes underlying chitinolysis in Collimonas fungivorans Ter331.</title>
        <authorList>
            <person name="Fritsche K."/>
            <person name="de Boer W."/>
            <person name="Gerards S."/>
            <person name="van den Berg M."/>
            <person name="van Veen J.A."/>
            <person name="Leveau J.H."/>
        </authorList>
    </citation>
    <scope>NUCLEOTIDE SEQUENCE [LARGE SCALE GENOMIC DNA]</scope>
    <source>
        <strain evidence="1 2">Ter331</strain>
    </source>
</reference>